<name>X1LP31_9ZZZZ</name>
<protein>
    <submittedName>
        <fullName evidence="1">Uncharacterized protein</fullName>
    </submittedName>
</protein>
<gene>
    <name evidence="1" type="ORF">S06H3_11871</name>
</gene>
<feature type="non-terminal residue" evidence="1">
    <location>
        <position position="1"/>
    </location>
</feature>
<comment type="caution">
    <text evidence="1">The sequence shown here is derived from an EMBL/GenBank/DDBJ whole genome shotgun (WGS) entry which is preliminary data.</text>
</comment>
<evidence type="ECO:0000313" key="1">
    <source>
        <dbReference type="EMBL" id="GAI04145.1"/>
    </source>
</evidence>
<dbReference type="AlphaFoldDB" id="X1LP31"/>
<organism evidence="1">
    <name type="scientific">marine sediment metagenome</name>
    <dbReference type="NCBI Taxonomy" id="412755"/>
    <lineage>
        <taxon>unclassified sequences</taxon>
        <taxon>metagenomes</taxon>
        <taxon>ecological metagenomes</taxon>
    </lineage>
</organism>
<proteinExistence type="predicted"/>
<dbReference type="EMBL" id="BARV01005834">
    <property type="protein sequence ID" value="GAI04145.1"/>
    <property type="molecule type" value="Genomic_DNA"/>
</dbReference>
<reference evidence="1" key="1">
    <citation type="journal article" date="2014" name="Front. Microbiol.">
        <title>High frequency of phylogenetically diverse reductive dehalogenase-homologous genes in deep subseafloor sedimentary metagenomes.</title>
        <authorList>
            <person name="Kawai M."/>
            <person name="Futagami T."/>
            <person name="Toyoda A."/>
            <person name="Takaki Y."/>
            <person name="Nishi S."/>
            <person name="Hori S."/>
            <person name="Arai W."/>
            <person name="Tsubouchi T."/>
            <person name="Morono Y."/>
            <person name="Uchiyama I."/>
            <person name="Ito T."/>
            <person name="Fujiyama A."/>
            <person name="Inagaki F."/>
            <person name="Takami H."/>
        </authorList>
    </citation>
    <scope>NUCLEOTIDE SEQUENCE</scope>
    <source>
        <strain evidence="1">Expedition CK06-06</strain>
    </source>
</reference>
<accession>X1LP31</accession>
<sequence length="46" mass="5799">DRTWRRCRDLLKNAGWMGKAGSWSYWKYLRCNRRWERLPEDIQLLN</sequence>